<dbReference type="GO" id="GO:0000350">
    <property type="term" value="P:generation of catalytic spliceosome for second transesterification step"/>
    <property type="evidence" value="ECO:0007669"/>
    <property type="project" value="InterPro"/>
</dbReference>
<dbReference type="AlphaFoldDB" id="A6IB23"/>
<gene>
    <name evidence="1" type="ORF">rCG_56103</name>
</gene>
<accession>A6IB23</accession>
<feature type="non-terminal residue" evidence="1">
    <location>
        <position position="130"/>
    </location>
</feature>
<sequence>MARNAEKAMTALARFRQAQLEEGKVKVQGCGCYTNMYRASSHRVFLSSSLGTETFPCFRVHRTAKSREVETADHWRDLKKSCSDSECIQGSRGRRITSLAWSAKGVLGQLGLHREKLCLKKQDKENKTKK</sequence>
<dbReference type="Proteomes" id="UP000234681">
    <property type="component" value="Chromosome 4"/>
</dbReference>
<dbReference type="Pfam" id="PF06246">
    <property type="entry name" value="Isy1"/>
    <property type="match status" value="1"/>
</dbReference>
<name>A6IB23_RAT</name>
<dbReference type="InterPro" id="IPR009360">
    <property type="entry name" value="Isy1"/>
</dbReference>
<proteinExistence type="predicted"/>
<evidence type="ECO:0000313" key="1">
    <source>
        <dbReference type="EMBL" id="EDL91291.1"/>
    </source>
</evidence>
<dbReference type="EMBL" id="CH473957">
    <property type="protein sequence ID" value="EDL91291.1"/>
    <property type="molecule type" value="Genomic_DNA"/>
</dbReference>
<protein>
    <submittedName>
        <fullName evidence="1">RCG56103, isoform CRA_d</fullName>
    </submittedName>
</protein>
<organism evidence="1 2">
    <name type="scientific">Rattus norvegicus</name>
    <name type="common">Rat</name>
    <dbReference type="NCBI Taxonomy" id="10116"/>
    <lineage>
        <taxon>Eukaryota</taxon>
        <taxon>Metazoa</taxon>
        <taxon>Chordata</taxon>
        <taxon>Craniata</taxon>
        <taxon>Vertebrata</taxon>
        <taxon>Euteleostomi</taxon>
        <taxon>Mammalia</taxon>
        <taxon>Eutheria</taxon>
        <taxon>Euarchontoglires</taxon>
        <taxon>Glires</taxon>
        <taxon>Rodentia</taxon>
        <taxon>Myomorpha</taxon>
        <taxon>Muroidea</taxon>
        <taxon>Muridae</taxon>
        <taxon>Murinae</taxon>
        <taxon>Rattus</taxon>
    </lineage>
</organism>
<reference evidence="2" key="1">
    <citation type="submission" date="2005-09" db="EMBL/GenBank/DDBJ databases">
        <authorList>
            <person name="Mural R.J."/>
            <person name="Li P.W."/>
            <person name="Adams M.D."/>
            <person name="Amanatides P.G."/>
            <person name="Baden-Tillson H."/>
            <person name="Barnstead M."/>
            <person name="Chin S.H."/>
            <person name="Dew I."/>
            <person name="Evans C.A."/>
            <person name="Ferriera S."/>
            <person name="Flanigan M."/>
            <person name="Fosler C."/>
            <person name="Glodek A."/>
            <person name="Gu Z."/>
            <person name="Holt R.A."/>
            <person name="Jennings D."/>
            <person name="Kraft C.L."/>
            <person name="Lu F."/>
            <person name="Nguyen T."/>
            <person name="Nusskern D.R."/>
            <person name="Pfannkoch C.M."/>
            <person name="Sitter C."/>
            <person name="Sutton G.G."/>
            <person name="Venter J.C."/>
            <person name="Wang Z."/>
            <person name="Woodage T."/>
            <person name="Zheng X.H."/>
            <person name="Zhong F."/>
        </authorList>
    </citation>
    <scope>NUCLEOTIDE SEQUENCE [LARGE SCALE GENOMIC DNA]</scope>
    <source>
        <strain>BN</strain>
        <strain evidence="2">Sprague-Dawley</strain>
    </source>
</reference>
<evidence type="ECO:0000313" key="2">
    <source>
        <dbReference type="Proteomes" id="UP000234681"/>
    </source>
</evidence>